<reference evidence="3" key="1">
    <citation type="journal article" date="2017" name="Cell">
        <title>Insights into land plant evolution garnered from the Marchantia polymorpha genome.</title>
        <authorList>
            <person name="Bowman J.L."/>
            <person name="Kohchi T."/>
            <person name="Yamato K.T."/>
            <person name="Jenkins J."/>
            <person name="Shu S."/>
            <person name="Ishizaki K."/>
            <person name="Yamaoka S."/>
            <person name="Nishihama R."/>
            <person name="Nakamura Y."/>
            <person name="Berger F."/>
            <person name="Adam C."/>
            <person name="Aki S.S."/>
            <person name="Althoff F."/>
            <person name="Araki T."/>
            <person name="Arteaga-Vazquez M.A."/>
            <person name="Balasubrmanian S."/>
            <person name="Barry K."/>
            <person name="Bauer D."/>
            <person name="Boehm C.R."/>
            <person name="Briginshaw L."/>
            <person name="Caballero-Perez J."/>
            <person name="Catarino B."/>
            <person name="Chen F."/>
            <person name="Chiyoda S."/>
            <person name="Chovatia M."/>
            <person name="Davies K.M."/>
            <person name="Delmans M."/>
            <person name="Demura T."/>
            <person name="Dierschke T."/>
            <person name="Dolan L."/>
            <person name="Dorantes-Acosta A.E."/>
            <person name="Eklund D.M."/>
            <person name="Florent S.N."/>
            <person name="Flores-Sandoval E."/>
            <person name="Fujiyama A."/>
            <person name="Fukuzawa H."/>
            <person name="Galik B."/>
            <person name="Grimanelli D."/>
            <person name="Grimwood J."/>
            <person name="Grossniklaus U."/>
            <person name="Hamada T."/>
            <person name="Haseloff J."/>
            <person name="Hetherington A.J."/>
            <person name="Higo A."/>
            <person name="Hirakawa Y."/>
            <person name="Hundley H.N."/>
            <person name="Ikeda Y."/>
            <person name="Inoue K."/>
            <person name="Inoue S.I."/>
            <person name="Ishida S."/>
            <person name="Jia Q."/>
            <person name="Kakita M."/>
            <person name="Kanazawa T."/>
            <person name="Kawai Y."/>
            <person name="Kawashima T."/>
            <person name="Kennedy M."/>
            <person name="Kinose K."/>
            <person name="Kinoshita T."/>
            <person name="Kohara Y."/>
            <person name="Koide E."/>
            <person name="Komatsu K."/>
            <person name="Kopischke S."/>
            <person name="Kubo M."/>
            <person name="Kyozuka J."/>
            <person name="Lagercrantz U."/>
            <person name="Lin S.S."/>
            <person name="Lindquist E."/>
            <person name="Lipzen A.M."/>
            <person name="Lu C.W."/>
            <person name="De Luna E."/>
            <person name="Martienssen R.A."/>
            <person name="Minamino N."/>
            <person name="Mizutani M."/>
            <person name="Mizutani M."/>
            <person name="Mochizuki N."/>
            <person name="Monte I."/>
            <person name="Mosher R."/>
            <person name="Nagasaki H."/>
            <person name="Nakagami H."/>
            <person name="Naramoto S."/>
            <person name="Nishitani K."/>
            <person name="Ohtani M."/>
            <person name="Okamoto T."/>
            <person name="Okumura M."/>
            <person name="Phillips J."/>
            <person name="Pollak B."/>
            <person name="Reinders A."/>
            <person name="Rovekamp M."/>
            <person name="Sano R."/>
            <person name="Sawa S."/>
            <person name="Schmid M.W."/>
            <person name="Shirakawa M."/>
            <person name="Solano R."/>
            <person name="Spunde A."/>
            <person name="Suetsugu N."/>
            <person name="Sugano S."/>
            <person name="Sugiyama A."/>
            <person name="Sun R."/>
            <person name="Suzuki Y."/>
            <person name="Takenaka M."/>
            <person name="Takezawa D."/>
            <person name="Tomogane H."/>
            <person name="Tsuzuki M."/>
            <person name="Ueda T."/>
            <person name="Umeda M."/>
            <person name="Ward J.M."/>
            <person name="Watanabe Y."/>
            <person name="Yazaki K."/>
            <person name="Yokoyama R."/>
            <person name="Yoshitake Y."/>
            <person name="Yotsui I."/>
            <person name="Zachgo S."/>
            <person name="Schmutz J."/>
        </authorList>
    </citation>
    <scope>NUCLEOTIDE SEQUENCE [LARGE SCALE GENOMIC DNA]</scope>
    <source>
        <strain evidence="3">Tak-1</strain>
    </source>
</reference>
<accession>A0A2R6WU61</accession>
<name>A0A2R6WU61_MARPO</name>
<evidence type="ECO:0000313" key="3">
    <source>
        <dbReference type="Proteomes" id="UP000244005"/>
    </source>
</evidence>
<proteinExistence type="predicted"/>
<organism evidence="2 3">
    <name type="scientific">Marchantia polymorpha</name>
    <name type="common">Common liverwort</name>
    <name type="synonym">Marchantia aquatica</name>
    <dbReference type="NCBI Taxonomy" id="3197"/>
    <lineage>
        <taxon>Eukaryota</taxon>
        <taxon>Viridiplantae</taxon>
        <taxon>Streptophyta</taxon>
        <taxon>Embryophyta</taxon>
        <taxon>Marchantiophyta</taxon>
        <taxon>Marchantiopsida</taxon>
        <taxon>Marchantiidae</taxon>
        <taxon>Marchantiales</taxon>
        <taxon>Marchantiaceae</taxon>
        <taxon>Marchantia</taxon>
    </lineage>
</organism>
<feature type="compositionally biased region" description="Basic residues" evidence="1">
    <location>
        <begin position="37"/>
        <end position="47"/>
    </location>
</feature>
<feature type="compositionally biased region" description="Basic and acidic residues" evidence="1">
    <location>
        <begin position="48"/>
        <end position="58"/>
    </location>
</feature>
<dbReference type="AlphaFoldDB" id="A0A2R6WU61"/>
<dbReference type="Proteomes" id="UP000244005">
    <property type="component" value="Unassembled WGS sequence"/>
</dbReference>
<feature type="region of interest" description="Disordered" evidence="1">
    <location>
        <begin position="17"/>
        <end position="58"/>
    </location>
</feature>
<protein>
    <submittedName>
        <fullName evidence="2">Uncharacterized protein</fullName>
    </submittedName>
</protein>
<dbReference type="EMBL" id="KZ772729">
    <property type="protein sequence ID" value="PTQ37390.1"/>
    <property type="molecule type" value="Genomic_DNA"/>
</dbReference>
<keyword evidence="3" id="KW-1185">Reference proteome</keyword>
<gene>
    <name evidence="2" type="ORF">MARPO_0057s0030</name>
</gene>
<feature type="region of interest" description="Disordered" evidence="1">
    <location>
        <begin position="134"/>
        <end position="181"/>
    </location>
</feature>
<sequence>MRFESRLARGSALSCRHQRAGGVGGGGPCGAREARVPRARGHLHGSRARGEEGRKERLHETHSFVRSVEGFRRRELFDLSFVCGRRSIGEGGRSDGRLGRSPGLEWAGSGLNSLGLLTSLLLGPPNFVNRRHARDHGGGGSVVDLGRGGRRGQVRGRACAGPKVGEGGRQGVMNAGPPSSHSFCRLVKEGVS</sequence>
<evidence type="ECO:0000256" key="1">
    <source>
        <dbReference type="SAM" id="MobiDB-lite"/>
    </source>
</evidence>
<evidence type="ECO:0000313" key="2">
    <source>
        <dbReference type="EMBL" id="PTQ37390.1"/>
    </source>
</evidence>